<dbReference type="PANTHER" id="PTHR46696:SF1">
    <property type="entry name" value="CYTOCHROME P450 YJIB-RELATED"/>
    <property type="match status" value="1"/>
</dbReference>
<dbReference type="InterPro" id="IPR017972">
    <property type="entry name" value="Cyt_P450_CS"/>
</dbReference>
<comment type="caution">
    <text evidence="4">The sequence shown here is derived from an EMBL/GenBank/DDBJ whole genome shotgun (WGS) entry which is preliminary data.</text>
</comment>
<proteinExistence type="inferred from homology"/>
<keyword evidence="2" id="KW-0408">Iron</keyword>
<evidence type="ECO:0000256" key="3">
    <source>
        <dbReference type="SAM" id="MobiDB-lite"/>
    </source>
</evidence>
<dbReference type="SUPFAM" id="SSF48264">
    <property type="entry name" value="Cytochrome P450"/>
    <property type="match status" value="1"/>
</dbReference>
<dbReference type="PROSITE" id="PS00086">
    <property type="entry name" value="CYTOCHROME_P450"/>
    <property type="match status" value="1"/>
</dbReference>
<evidence type="ECO:0000313" key="4">
    <source>
        <dbReference type="EMBL" id="GAA3649036.1"/>
    </source>
</evidence>
<comment type="similarity">
    <text evidence="1 2">Belongs to the cytochrome P450 family.</text>
</comment>
<dbReference type="Pfam" id="PF00067">
    <property type="entry name" value="p450"/>
    <property type="match status" value="1"/>
</dbReference>
<feature type="region of interest" description="Disordered" evidence="3">
    <location>
        <begin position="68"/>
        <end position="91"/>
    </location>
</feature>
<dbReference type="Proteomes" id="UP001500902">
    <property type="component" value="Unassembled WGS sequence"/>
</dbReference>
<evidence type="ECO:0000256" key="1">
    <source>
        <dbReference type="ARBA" id="ARBA00010617"/>
    </source>
</evidence>
<evidence type="ECO:0000313" key="5">
    <source>
        <dbReference type="Proteomes" id="UP001500902"/>
    </source>
</evidence>
<keyword evidence="2" id="KW-0503">Monooxygenase</keyword>
<dbReference type="InterPro" id="IPR001128">
    <property type="entry name" value="Cyt_P450"/>
</dbReference>
<accession>A0ABP7B629</accession>
<keyword evidence="5" id="KW-1185">Reference proteome</keyword>
<feature type="region of interest" description="Disordered" evidence="3">
    <location>
        <begin position="1"/>
        <end position="24"/>
    </location>
</feature>
<keyword evidence="2" id="KW-0349">Heme</keyword>
<evidence type="ECO:0000256" key="2">
    <source>
        <dbReference type="RuleBase" id="RU000461"/>
    </source>
</evidence>
<dbReference type="InterPro" id="IPR002397">
    <property type="entry name" value="Cyt_P450_B"/>
</dbReference>
<gene>
    <name evidence="4" type="ORF">GCM10022224_009740</name>
</gene>
<dbReference type="CDD" id="cd11030">
    <property type="entry name" value="CYP105-like"/>
    <property type="match status" value="1"/>
</dbReference>
<protein>
    <submittedName>
        <fullName evidence="4">Cytochrome P450</fullName>
    </submittedName>
</protein>
<keyword evidence="2" id="KW-0479">Metal-binding</keyword>
<sequence length="426" mass="45911">MSDGQTAQPLETDRPTPFDPPVGLRRRAPLSRLAYPDGHLGWVATGYSVIRAILADPRFSTRRELLHQPVGGERATERPTPAEPGIFPHMDAPEHTRYRRLLSRHFGPRRVVELTPTIRRYIAEALDGMADGMADGTAGGTAVGGDPVDLVASFAMPIPALVICELLGVPAEDRQRIQAATAVLNDLDSRPEQVIDAVRSITGTVRGLLARLPAGDSSDDGLLAHAAATGGLSDEELVNLGMVLLATGHLPTSSMLALGAFVLLTDPAQRALLAADPERAVEELLRYLSILQFDVRRTALVDVEIDGQVIAAGETVVLSLPVANRDPERFPDPDTLDVTRSAAGHLAFGHGVHQCLGQHLARVELRMALTALFERFPDLRLAVPPAEVPTRDRMAVYGVDRLPVTWGVVLADQPREVPDRALPDFG</sequence>
<name>A0ABP7B629_9ACTN</name>
<keyword evidence="2" id="KW-0560">Oxidoreductase</keyword>
<dbReference type="Gene3D" id="1.10.630.10">
    <property type="entry name" value="Cytochrome P450"/>
    <property type="match status" value="1"/>
</dbReference>
<dbReference type="RefSeq" id="WP_344873367.1">
    <property type="nucleotide sequence ID" value="NZ_BAAAZP010000013.1"/>
</dbReference>
<organism evidence="4 5">
    <name type="scientific">Nonomuraea antimicrobica</name>
    <dbReference type="NCBI Taxonomy" id="561173"/>
    <lineage>
        <taxon>Bacteria</taxon>
        <taxon>Bacillati</taxon>
        <taxon>Actinomycetota</taxon>
        <taxon>Actinomycetes</taxon>
        <taxon>Streptosporangiales</taxon>
        <taxon>Streptosporangiaceae</taxon>
        <taxon>Nonomuraea</taxon>
    </lineage>
</organism>
<reference evidence="5" key="1">
    <citation type="journal article" date="2019" name="Int. J. Syst. Evol. Microbiol.">
        <title>The Global Catalogue of Microorganisms (GCM) 10K type strain sequencing project: providing services to taxonomists for standard genome sequencing and annotation.</title>
        <authorList>
            <consortium name="The Broad Institute Genomics Platform"/>
            <consortium name="The Broad Institute Genome Sequencing Center for Infectious Disease"/>
            <person name="Wu L."/>
            <person name="Ma J."/>
        </authorList>
    </citation>
    <scope>NUCLEOTIDE SEQUENCE [LARGE SCALE GENOMIC DNA]</scope>
    <source>
        <strain evidence="5">JCM 16904</strain>
    </source>
</reference>
<dbReference type="PRINTS" id="PR00359">
    <property type="entry name" value="BP450"/>
</dbReference>
<dbReference type="PANTHER" id="PTHR46696">
    <property type="entry name" value="P450, PUTATIVE (EUROFUNG)-RELATED"/>
    <property type="match status" value="1"/>
</dbReference>
<dbReference type="InterPro" id="IPR036396">
    <property type="entry name" value="Cyt_P450_sf"/>
</dbReference>
<dbReference type="EMBL" id="BAAAZP010000013">
    <property type="protein sequence ID" value="GAA3649036.1"/>
    <property type="molecule type" value="Genomic_DNA"/>
</dbReference>